<reference evidence="1 2" key="1">
    <citation type="submission" date="2017-06" db="EMBL/GenBank/DDBJ databases">
        <title>Ant-infecting Ophiocordyceps genomes reveal a high diversity of potential behavioral manipulation genes and a possible major role for enterotoxins.</title>
        <authorList>
            <person name="De Bekker C."/>
            <person name="Evans H.C."/>
            <person name="Brachmann A."/>
            <person name="Hughes D.P."/>
        </authorList>
    </citation>
    <scope>NUCLEOTIDE SEQUENCE [LARGE SCALE GENOMIC DNA]</scope>
    <source>
        <strain evidence="1 2">1348a</strain>
    </source>
</reference>
<dbReference type="GO" id="GO:0000166">
    <property type="term" value="F:nucleotide binding"/>
    <property type="evidence" value="ECO:0007669"/>
    <property type="project" value="InterPro"/>
</dbReference>
<dbReference type="InterPro" id="IPR018163">
    <property type="entry name" value="Thr/Ala-tRNA-synth_IIc_edit"/>
</dbReference>
<comment type="caution">
    <text evidence="1">The sequence shown here is derived from an EMBL/GenBank/DDBJ whole genome shotgun (WGS) entry which is preliminary data.</text>
</comment>
<dbReference type="InterPro" id="IPR051335">
    <property type="entry name" value="Alanyl-tRNA_Editing_Enzymes"/>
</dbReference>
<dbReference type="InterPro" id="IPR009000">
    <property type="entry name" value="Transl_B-barrel_sf"/>
</dbReference>
<evidence type="ECO:0008006" key="3">
    <source>
        <dbReference type="Google" id="ProtNLM"/>
    </source>
</evidence>
<dbReference type="SUPFAM" id="SSF50447">
    <property type="entry name" value="Translation proteins"/>
    <property type="match status" value="1"/>
</dbReference>
<dbReference type="OrthoDB" id="288942at2759"/>
<name>A0A2C5ZIN4_9HYPO</name>
<dbReference type="EMBL" id="NJEU01000191">
    <property type="protein sequence ID" value="PHH79284.1"/>
    <property type="molecule type" value="Genomic_DNA"/>
</dbReference>
<dbReference type="PANTHER" id="PTHR43462:SF2">
    <property type="entry name" value="THREONYL AND ALANYL TRNA SYNTHETASE SECOND ADDITIONAL DOMAIN-CONTAINING PROTEIN"/>
    <property type="match status" value="1"/>
</dbReference>
<proteinExistence type="predicted"/>
<organism evidence="1 2">
    <name type="scientific">Ophiocordyceps australis</name>
    <dbReference type="NCBI Taxonomy" id="1399860"/>
    <lineage>
        <taxon>Eukaryota</taxon>
        <taxon>Fungi</taxon>
        <taxon>Dikarya</taxon>
        <taxon>Ascomycota</taxon>
        <taxon>Pezizomycotina</taxon>
        <taxon>Sordariomycetes</taxon>
        <taxon>Hypocreomycetidae</taxon>
        <taxon>Hypocreales</taxon>
        <taxon>Ophiocordycipitaceae</taxon>
        <taxon>Ophiocordyceps</taxon>
    </lineage>
</organism>
<dbReference type="PANTHER" id="PTHR43462">
    <property type="entry name" value="ALANYL-TRNA EDITING PROTEIN"/>
    <property type="match status" value="1"/>
</dbReference>
<dbReference type="AlphaFoldDB" id="A0A2C5ZIN4"/>
<dbReference type="Gene3D" id="3.30.980.10">
    <property type="entry name" value="Threonyl-trna Synthetase, Chain A, domain 2"/>
    <property type="match status" value="1"/>
</dbReference>
<protein>
    <recommendedName>
        <fullName evidence="3">Alanyl-transfer RNA synthetases family profile domain-containing protein</fullName>
    </recommendedName>
</protein>
<sequence length="276" mass="29328">MSEKMAAVHTVPVYESLGHLRCHGTKIMAASPISALAEADQKLFKSVQPGDLSIQTSETIFHIQGGGQPSDTGTMVLSPKTPAGEPAVLDVLAVRRGGGGAILHHCRMANSAPSDVAEPGVSVEQKVDGDKRDLFSRVHTAGHVLGIAVRQLASQLPGVQESKGQHYPDDAFVQFQGTIGQDLRDSIQHGIDRLVAEDLPVTVSVLGHDKMAEHKIFVPDGFGYLSAEGTRVVEIDGLGGYPCSGTHSISTARLGKVSITKMTTRKGATKIYYEIE</sequence>
<evidence type="ECO:0000313" key="2">
    <source>
        <dbReference type="Proteomes" id="UP000224854"/>
    </source>
</evidence>
<dbReference type="Gene3D" id="2.40.30.130">
    <property type="match status" value="1"/>
</dbReference>
<accession>A0A2C5ZIN4</accession>
<evidence type="ECO:0000313" key="1">
    <source>
        <dbReference type="EMBL" id="PHH79284.1"/>
    </source>
</evidence>
<dbReference type="SUPFAM" id="SSF55186">
    <property type="entry name" value="ThrRS/AlaRS common domain"/>
    <property type="match status" value="1"/>
</dbReference>
<dbReference type="Proteomes" id="UP000224854">
    <property type="component" value="Unassembled WGS sequence"/>
</dbReference>
<gene>
    <name evidence="1" type="ORF">CDD82_2498</name>
</gene>
<keyword evidence="2" id="KW-1185">Reference proteome</keyword>